<dbReference type="RefSeq" id="WP_082719985.1">
    <property type="nucleotide sequence ID" value="NZ_JBHSCR010000001.1"/>
</dbReference>
<dbReference type="Proteomes" id="UP001595776">
    <property type="component" value="Unassembled WGS sequence"/>
</dbReference>
<keyword evidence="5" id="KW-1185">Reference proteome</keyword>
<keyword evidence="2" id="KW-0175">Coiled coil</keyword>
<comment type="caution">
    <text evidence="4">The sequence shown here is derived from an EMBL/GenBank/DDBJ whole genome shotgun (WGS) entry which is preliminary data.</text>
</comment>
<proteinExistence type="inferred from homology"/>
<sequence>MYRQTSLVAIATIMMAVPGLASENAVPIEVAPATPRTTMQQDEHQPALTMKEAVRLALNSDDPYLLEPGVRASAQQDRAVADSQLPDPKFRATFANWPTNSFSYTQEPMTQLQLGLSQSFPKGDTLKFNRQKRQALAGMEQARLDLRRREIVLDTRQNWLDLYYWTAAREKVLASRTAIAELIEVIEAIYATGRETSQDVFRAELELSLLDDRLVEIDRQDAMVRARLARRIGQDAATKQVTASLPPMRHPSDIAPLTERLSQHPAARVQEANVAVADKDVGVAREQYKPGWSVNVGYGARGADRADLATVGVVMDVPLFTQKRQDKRLSAAKKDRQAAQLGHDTVLLDLKKMLDSSYADWQRLQKRVGLFQSVVIKRAKETSEASLTSYQNGVTDFAELVRARLAELDAELNLLKLQSERMKAQAQLLFLEGEDDA</sequence>
<evidence type="ECO:0000313" key="4">
    <source>
        <dbReference type="EMBL" id="MFC4346523.1"/>
    </source>
</evidence>
<feature type="coiled-coil region" evidence="2">
    <location>
        <begin position="398"/>
        <end position="434"/>
    </location>
</feature>
<name>A0ABV8U5Q5_9PROT</name>
<gene>
    <name evidence="4" type="ORF">ACFO5Q_01525</name>
</gene>
<evidence type="ECO:0000256" key="3">
    <source>
        <dbReference type="SAM" id="SignalP"/>
    </source>
</evidence>
<keyword evidence="3" id="KW-0732">Signal</keyword>
<organism evidence="4 5">
    <name type="scientific">Kordiimonas lipolytica</name>
    <dbReference type="NCBI Taxonomy" id="1662421"/>
    <lineage>
        <taxon>Bacteria</taxon>
        <taxon>Pseudomonadati</taxon>
        <taxon>Pseudomonadota</taxon>
        <taxon>Alphaproteobacteria</taxon>
        <taxon>Kordiimonadales</taxon>
        <taxon>Kordiimonadaceae</taxon>
        <taxon>Kordiimonas</taxon>
    </lineage>
</organism>
<dbReference type="Gene3D" id="1.20.1600.10">
    <property type="entry name" value="Outer membrane efflux proteins (OEP)"/>
    <property type="match status" value="1"/>
</dbReference>
<feature type="chain" id="PRO_5047381716" evidence="3">
    <location>
        <begin position="22"/>
        <end position="437"/>
    </location>
</feature>
<dbReference type="EMBL" id="JBHSCR010000001">
    <property type="protein sequence ID" value="MFC4346523.1"/>
    <property type="molecule type" value="Genomic_DNA"/>
</dbReference>
<dbReference type="Pfam" id="PF02321">
    <property type="entry name" value="OEP"/>
    <property type="match status" value="1"/>
</dbReference>
<dbReference type="PANTHER" id="PTHR30203">
    <property type="entry name" value="OUTER MEMBRANE CATION EFFLUX PROTEIN"/>
    <property type="match status" value="1"/>
</dbReference>
<comment type="similarity">
    <text evidence="1">Belongs to the outer membrane factor (OMF) (TC 1.B.17) family.</text>
</comment>
<dbReference type="SUPFAM" id="SSF56954">
    <property type="entry name" value="Outer membrane efflux proteins (OEP)"/>
    <property type="match status" value="1"/>
</dbReference>
<accession>A0ABV8U5Q5</accession>
<evidence type="ECO:0000313" key="5">
    <source>
        <dbReference type="Proteomes" id="UP001595776"/>
    </source>
</evidence>
<dbReference type="PANTHER" id="PTHR30203:SF24">
    <property type="entry name" value="BLR4935 PROTEIN"/>
    <property type="match status" value="1"/>
</dbReference>
<reference evidence="5" key="1">
    <citation type="journal article" date="2019" name="Int. J. Syst. Evol. Microbiol.">
        <title>The Global Catalogue of Microorganisms (GCM) 10K type strain sequencing project: providing services to taxonomists for standard genome sequencing and annotation.</title>
        <authorList>
            <consortium name="The Broad Institute Genomics Platform"/>
            <consortium name="The Broad Institute Genome Sequencing Center for Infectious Disease"/>
            <person name="Wu L."/>
            <person name="Ma J."/>
        </authorList>
    </citation>
    <scope>NUCLEOTIDE SEQUENCE [LARGE SCALE GENOMIC DNA]</scope>
    <source>
        <strain evidence="5">CGMCC 1.15304</strain>
    </source>
</reference>
<feature type="signal peptide" evidence="3">
    <location>
        <begin position="1"/>
        <end position="21"/>
    </location>
</feature>
<evidence type="ECO:0000256" key="2">
    <source>
        <dbReference type="SAM" id="Coils"/>
    </source>
</evidence>
<dbReference type="InterPro" id="IPR010131">
    <property type="entry name" value="MdtP/NodT-like"/>
</dbReference>
<dbReference type="InterPro" id="IPR003423">
    <property type="entry name" value="OMP_efflux"/>
</dbReference>
<evidence type="ECO:0000256" key="1">
    <source>
        <dbReference type="ARBA" id="ARBA00007613"/>
    </source>
</evidence>
<protein>
    <submittedName>
        <fullName evidence="4">TolC family protein</fullName>
    </submittedName>
</protein>